<evidence type="ECO:0000256" key="3">
    <source>
        <dbReference type="ARBA" id="ARBA00029638"/>
    </source>
</evidence>
<evidence type="ECO:0000256" key="1">
    <source>
        <dbReference type="ARBA" id="ARBA00005233"/>
    </source>
</evidence>
<evidence type="ECO:0000256" key="2">
    <source>
        <dbReference type="ARBA" id="ARBA00022481"/>
    </source>
</evidence>
<dbReference type="Gene3D" id="3.30.700.10">
    <property type="entry name" value="Glycoprotein, Type 4 Pilin"/>
    <property type="match status" value="1"/>
</dbReference>
<dbReference type="NCBIfam" id="TIGR02532">
    <property type="entry name" value="IV_pilin_GFxxxE"/>
    <property type="match status" value="1"/>
</dbReference>
<dbReference type="InterPro" id="IPR045584">
    <property type="entry name" value="Pilin-like"/>
</dbReference>
<feature type="transmembrane region" description="Helical" evidence="4">
    <location>
        <begin position="12"/>
        <end position="33"/>
    </location>
</feature>
<dbReference type="SUPFAM" id="SSF54523">
    <property type="entry name" value="Pili subunits"/>
    <property type="match status" value="1"/>
</dbReference>
<gene>
    <name evidence="5" type="ORF">EZI54_08695</name>
</gene>
<keyword evidence="4" id="KW-0812">Transmembrane</keyword>
<evidence type="ECO:0000256" key="4">
    <source>
        <dbReference type="SAM" id="Phobius"/>
    </source>
</evidence>
<protein>
    <recommendedName>
        <fullName evidence="3">Pilin</fullName>
    </recommendedName>
</protein>
<name>A0ABY1ZLL0_9GAMM</name>
<proteinExistence type="inferred from homology"/>
<dbReference type="InterPro" id="IPR012902">
    <property type="entry name" value="N_methyl_site"/>
</dbReference>
<accession>A0ABY1ZLL0</accession>
<sequence length="142" mass="14946">MNREYGFTLIELLIVVAILGILAAVAIPAYQLYSARAQVSEALSISSGIRVQVEEVFMGGKGVFSGVNSGSHGLPMPSSTVGAYVDRVSVVDSVLSVRLGNNASRFIDGEVLQLSPVTTKSGGVVWSCSFSGEDRYVPASCR</sequence>
<comment type="caution">
    <text evidence="5">The sequence shown here is derived from an EMBL/GenBank/DDBJ whole genome shotgun (WGS) entry which is preliminary data.</text>
</comment>
<keyword evidence="4" id="KW-1133">Transmembrane helix</keyword>
<evidence type="ECO:0000313" key="6">
    <source>
        <dbReference type="Proteomes" id="UP000313645"/>
    </source>
</evidence>
<dbReference type="InterPro" id="IPR001082">
    <property type="entry name" value="Pilin"/>
</dbReference>
<dbReference type="Pfam" id="PF07963">
    <property type="entry name" value="N_methyl"/>
    <property type="match status" value="1"/>
</dbReference>
<evidence type="ECO:0000313" key="5">
    <source>
        <dbReference type="EMBL" id="TBW56711.1"/>
    </source>
</evidence>
<reference evidence="5 6" key="1">
    <citation type="submission" date="2019-02" db="EMBL/GenBank/DDBJ databases">
        <title>Marinobacter halodurans sp. nov., a marine bacterium isolated from sea tidal flat.</title>
        <authorList>
            <person name="Yoo Y."/>
            <person name="Lee D.W."/>
            <person name="Kim B.S."/>
            <person name="Kim J.-J."/>
        </authorList>
    </citation>
    <scope>NUCLEOTIDE SEQUENCE [LARGE SCALE GENOMIC DNA]</scope>
    <source>
        <strain evidence="5 6">YJ-S3-2</strain>
    </source>
</reference>
<keyword evidence="6" id="KW-1185">Reference proteome</keyword>
<dbReference type="EMBL" id="SJDL01000010">
    <property type="protein sequence ID" value="TBW56711.1"/>
    <property type="molecule type" value="Genomic_DNA"/>
</dbReference>
<dbReference type="Proteomes" id="UP000313645">
    <property type="component" value="Unassembled WGS sequence"/>
</dbReference>
<keyword evidence="4" id="KW-0472">Membrane</keyword>
<keyword evidence="2" id="KW-0488">Methylation</keyword>
<dbReference type="Pfam" id="PF00114">
    <property type="entry name" value="Pilin"/>
    <property type="match status" value="1"/>
</dbReference>
<organism evidence="5 6">
    <name type="scientific">Marinobacter halodurans</name>
    <dbReference type="NCBI Taxonomy" id="2528979"/>
    <lineage>
        <taxon>Bacteria</taxon>
        <taxon>Pseudomonadati</taxon>
        <taxon>Pseudomonadota</taxon>
        <taxon>Gammaproteobacteria</taxon>
        <taxon>Pseudomonadales</taxon>
        <taxon>Marinobacteraceae</taxon>
        <taxon>Marinobacter</taxon>
    </lineage>
</organism>
<comment type="similarity">
    <text evidence="1">Belongs to the N-Me-Phe pilin family.</text>
</comment>
<dbReference type="RefSeq" id="WP_131481028.1">
    <property type="nucleotide sequence ID" value="NZ_SJDL01000010.1"/>
</dbReference>